<dbReference type="InterPro" id="IPR000477">
    <property type="entry name" value="RT_dom"/>
</dbReference>
<proteinExistence type="predicted"/>
<gene>
    <name evidence="4" type="ORF">GIL414_LOCUS12892</name>
    <name evidence="3" type="ORF">KQP761_LOCUS36866</name>
</gene>
<dbReference type="SUPFAM" id="SSF56219">
    <property type="entry name" value="DNase I-like"/>
    <property type="match status" value="1"/>
</dbReference>
<sequence>MCKRRDFLNKAFVSLSTFDFNLLVEILYEWETSLFLDSCLSLWKTYVPLNEDSLNSSLHVLSFNVRGLELRWQEVLLLFSSFNFDILILIETGNIDLSFFEKIFNNFKLFYQKGENKNGGVLVLGKLDYPITRVDCNVPNVCVIDIKGNEVLRLIGVYAPESKTWTWEDLSPFLTKQCVIFGDFNIDIDQDGKKAETFLTWIDTYFLAPFKPESSTSLRSDRIIDYALVTGLSIDIQVYSGNTTSDHIPIISVIPFKVKNNSIGRNVHWKVFSLFTEYTLNFWEKIWNLNNIDVAYNDYNRFLYLLSIRCTIFFPLEKYRSAIPIEIRSFLSYTRALSFRQIRTKNTELKNKVNSLKREAKNMLTSFFTSQQSTLLKLRNTASPAAVLFWSKCKKYLKPSASHVQAFISSSGNIIKNNKEMCEVAATFYEEFFKKSIIFKPHPYTDSPIIEFDNENELIPEVKLDELLLVVQTKRKKKSLDAHGISNFMFNFLNQGHWSLFLKLFNHSFLTATMPKAWKDTRIVLLAKKEPICPPSLTRPISLIDSFLKVCERLFLSRFRDVLYRRGLLPDNQSGFRDGFRLQTRLLLFLEDIYSLMSNSSPVSTIFIDFKSAFDQLWHEGCIGKLRRLGIPPSYLRWIDVWLIDRRCYIDINNNRSRWFSIEKGGPQGSVLTPTIFISYHCDMSQFLSECTSHFFADDVAAILSGQLGTKYTSQCIDLEKRIKRFLNSLEYYSCLADQPLNRMKTEAMFSARAIGSPKFSVTFENGEDKCIRWKSEYKYLGYIVSSRLGWGKLLKDIESDSENINERDRTEIYAKLILSNSIVMSKSEICIKLKHVSKISTIRNKIISDLTNNKLLIEGNWFAMKKVNGGIGLMKGYLKAFPKTNAPTQSEFANLLSKYDIHLDGFEKSFKKKKTDKFPRILTDSDIKHNSYLYSSELADIIQNNDFLCERVVLDPSAVIQ</sequence>
<dbReference type="SUPFAM" id="SSF56672">
    <property type="entry name" value="DNA/RNA polymerases"/>
    <property type="match status" value="1"/>
</dbReference>
<dbReference type="Pfam" id="PF00078">
    <property type="entry name" value="RVT_1"/>
    <property type="match status" value="1"/>
</dbReference>
<dbReference type="InterPro" id="IPR036691">
    <property type="entry name" value="Endo/exonu/phosph_ase_sf"/>
</dbReference>
<name>A0A816H465_9BILA</name>
<reference evidence="3" key="1">
    <citation type="submission" date="2021-02" db="EMBL/GenBank/DDBJ databases">
        <authorList>
            <person name="Nowell W R."/>
        </authorList>
    </citation>
    <scope>NUCLEOTIDE SEQUENCE</scope>
</reference>
<dbReference type="OrthoDB" id="7764657at2759"/>
<dbReference type="EMBL" id="CAJOBJ010005117">
    <property type="protein sequence ID" value="CAF4021461.1"/>
    <property type="molecule type" value="Genomic_DNA"/>
</dbReference>
<feature type="coiled-coil region" evidence="1">
    <location>
        <begin position="339"/>
        <end position="366"/>
    </location>
</feature>
<dbReference type="InterPro" id="IPR043502">
    <property type="entry name" value="DNA/RNA_pol_sf"/>
</dbReference>
<dbReference type="PANTHER" id="PTHR19446">
    <property type="entry name" value="REVERSE TRANSCRIPTASES"/>
    <property type="match status" value="1"/>
</dbReference>
<dbReference type="EMBL" id="CAJNOW010020909">
    <property type="protein sequence ID" value="CAF1681832.1"/>
    <property type="molecule type" value="Genomic_DNA"/>
</dbReference>
<feature type="domain" description="Reverse transcriptase" evidence="2">
    <location>
        <begin position="507"/>
        <end position="785"/>
    </location>
</feature>
<comment type="caution">
    <text evidence="3">The sequence shown here is derived from an EMBL/GenBank/DDBJ whole genome shotgun (WGS) entry which is preliminary data.</text>
</comment>
<keyword evidence="1" id="KW-0175">Coiled coil</keyword>
<dbReference type="AlphaFoldDB" id="A0A816H465"/>
<evidence type="ECO:0000259" key="2">
    <source>
        <dbReference type="PROSITE" id="PS50878"/>
    </source>
</evidence>
<evidence type="ECO:0000313" key="3">
    <source>
        <dbReference type="EMBL" id="CAF1681832.1"/>
    </source>
</evidence>
<dbReference type="Gene3D" id="3.60.10.10">
    <property type="entry name" value="Endonuclease/exonuclease/phosphatase"/>
    <property type="match status" value="1"/>
</dbReference>
<organism evidence="3 5">
    <name type="scientific">Rotaria magnacalcarata</name>
    <dbReference type="NCBI Taxonomy" id="392030"/>
    <lineage>
        <taxon>Eukaryota</taxon>
        <taxon>Metazoa</taxon>
        <taxon>Spiralia</taxon>
        <taxon>Gnathifera</taxon>
        <taxon>Rotifera</taxon>
        <taxon>Eurotatoria</taxon>
        <taxon>Bdelloidea</taxon>
        <taxon>Philodinida</taxon>
        <taxon>Philodinidae</taxon>
        <taxon>Rotaria</taxon>
    </lineage>
</organism>
<evidence type="ECO:0000313" key="5">
    <source>
        <dbReference type="Proteomes" id="UP000663834"/>
    </source>
</evidence>
<protein>
    <recommendedName>
        <fullName evidence="2">Reverse transcriptase domain-containing protein</fullName>
    </recommendedName>
</protein>
<dbReference type="Proteomes" id="UP000663834">
    <property type="component" value="Unassembled WGS sequence"/>
</dbReference>
<dbReference type="Proteomes" id="UP000681720">
    <property type="component" value="Unassembled WGS sequence"/>
</dbReference>
<dbReference type="PROSITE" id="PS50878">
    <property type="entry name" value="RT_POL"/>
    <property type="match status" value="1"/>
</dbReference>
<accession>A0A816H465</accession>
<evidence type="ECO:0000256" key="1">
    <source>
        <dbReference type="SAM" id="Coils"/>
    </source>
</evidence>
<evidence type="ECO:0000313" key="4">
    <source>
        <dbReference type="EMBL" id="CAF4021461.1"/>
    </source>
</evidence>